<comment type="similarity">
    <text evidence="1">Belongs to the sigma-70 factor family. ECF subfamily.</text>
</comment>
<evidence type="ECO:0000256" key="3">
    <source>
        <dbReference type="ARBA" id="ARBA00023082"/>
    </source>
</evidence>
<dbReference type="PANTHER" id="PTHR43133">
    <property type="entry name" value="RNA POLYMERASE ECF-TYPE SIGMA FACTO"/>
    <property type="match status" value="1"/>
</dbReference>
<dbReference type="Gene3D" id="1.10.10.10">
    <property type="entry name" value="Winged helix-like DNA-binding domain superfamily/Winged helix DNA-binding domain"/>
    <property type="match status" value="1"/>
</dbReference>
<dbReference type="CDD" id="cd06171">
    <property type="entry name" value="Sigma70_r4"/>
    <property type="match status" value="1"/>
</dbReference>
<dbReference type="GO" id="GO:0003677">
    <property type="term" value="F:DNA binding"/>
    <property type="evidence" value="ECO:0007669"/>
    <property type="project" value="UniProtKB-KW"/>
</dbReference>
<dbReference type="Gene3D" id="1.10.1740.10">
    <property type="match status" value="1"/>
</dbReference>
<dbReference type="SUPFAM" id="SSF88659">
    <property type="entry name" value="Sigma3 and sigma4 domains of RNA polymerase sigma factors"/>
    <property type="match status" value="1"/>
</dbReference>
<feature type="domain" description="RNA polymerase sigma-70 region 2" evidence="6">
    <location>
        <begin position="15"/>
        <end position="80"/>
    </location>
</feature>
<dbReference type="InterPro" id="IPR039425">
    <property type="entry name" value="RNA_pol_sigma-70-like"/>
</dbReference>
<keyword evidence="5" id="KW-0804">Transcription</keyword>
<dbReference type="EMBL" id="CP042912">
    <property type="protein sequence ID" value="QEG23202.1"/>
    <property type="molecule type" value="Genomic_DNA"/>
</dbReference>
<proteinExistence type="inferred from homology"/>
<evidence type="ECO:0000256" key="1">
    <source>
        <dbReference type="ARBA" id="ARBA00010641"/>
    </source>
</evidence>
<evidence type="ECO:0000259" key="6">
    <source>
        <dbReference type="Pfam" id="PF04542"/>
    </source>
</evidence>
<keyword evidence="2" id="KW-0805">Transcription regulation</keyword>
<dbReference type="NCBIfam" id="TIGR02937">
    <property type="entry name" value="sigma70-ECF"/>
    <property type="match status" value="1"/>
</dbReference>
<reference evidence="8 9" key="1">
    <citation type="submission" date="2019-08" db="EMBL/GenBank/DDBJ databases">
        <title>Deep-cultivation of Planctomycetes and their phenomic and genomic characterization uncovers novel biology.</title>
        <authorList>
            <person name="Wiegand S."/>
            <person name="Jogler M."/>
            <person name="Boedeker C."/>
            <person name="Pinto D."/>
            <person name="Vollmers J."/>
            <person name="Rivas-Marin E."/>
            <person name="Kohn T."/>
            <person name="Peeters S.H."/>
            <person name="Heuer A."/>
            <person name="Rast P."/>
            <person name="Oberbeckmann S."/>
            <person name="Bunk B."/>
            <person name="Jeske O."/>
            <person name="Meyerdierks A."/>
            <person name="Storesund J.E."/>
            <person name="Kallscheuer N."/>
            <person name="Luecker S."/>
            <person name="Lage O.M."/>
            <person name="Pohl T."/>
            <person name="Merkel B.J."/>
            <person name="Hornburger P."/>
            <person name="Mueller R.-W."/>
            <person name="Bruemmer F."/>
            <person name="Labrenz M."/>
            <person name="Spormann A.M."/>
            <person name="Op den Camp H."/>
            <person name="Overmann J."/>
            <person name="Amann R."/>
            <person name="Jetten M.S.M."/>
            <person name="Mascher T."/>
            <person name="Medema M.H."/>
            <person name="Devos D.P."/>
            <person name="Kaster A.-K."/>
            <person name="Ovreas L."/>
            <person name="Rohde M."/>
            <person name="Galperin M.Y."/>
            <person name="Jogler C."/>
        </authorList>
    </citation>
    <scope>NUCLEOTIDE SEQUENCE [LARGE SCALE GENOMIC DNA]</scope>
    <source>
        <strain evidence="8 9">FC18</strain>
    </source>
</reference>
<dbReference type="InterPro" id="IPR013249">
    <property type="entry name" value="RNA_pol_sigma70_r4_t2"/>
</dbReference>
<keyword evidence="3" id="KW-0731">Sigma factor</keyword>
<keyword evidence="4" id="KW-0238">DNA-binding</keyword>
<sequence>MPDSPDPRKLFEACVESCSESMYRVAWRLTGDGNAAEELVQETFSQAWQKIDSLRDATKMRSWMFAILRNQNLKAVRQKKVLATGGIETVADRHSVETSKPDCVDIVQRALEQLDEDQRLPILLVSMEGLSAEEAAEILNVPRGTVLSRMHRGRKRMKEIIEREFPNQNKTS</sequence>
<dbReference type="AlphaFoldDB" id="A0A5B9PE39"/>
<dbReference type="PANTHER" id="PTHR43133:SF8">
    <property type="entry name" value="RNA POLYMERASE SIGMA FACTOR HI_1459-RELATED"/>
    <property type="match status" value="1"/>
</dbReference>
<evidence type="ECO:0000259" key="7">
    <source>
        <dbReference type="Pfam" id="PF08281"/>
    </source>
</evidence>
<organism evidence="8 9">
    <name type="scientific">Mariniblastus fucicola</name>
    <dbReference type="NCBI Taxonomy" id="980251"/>
    <lineage>
        <taxon>Bacteria</taxon>
        <taxon>Pseudomonadati</taxon>
        <taxon>Planctomycetota</taxon>
        <taxon>Planctomycetia</taxon>
        <taxon>Pirellulales</taxon>
        <taxon>Pirellulaceae</taxon>
        <taxon>Mariniblastus</taxon>
    </lineage>
</organism>
<dbReference type="KEGG" id="mff:MFFC18_30980"/>
<dbReference type="SUPFAM" id="SSF88946">
    <property type="entry name" value="Sigma2 domain of RNA polymerase sigma factors"/>
    <property type="match status" value="1"/>
</dbReference>
<keyword evidence="9" id="KW-1185">Reference proteome</keyword>
<dbReference type="InterPro" id="IPR007627">
    <property type="entry name" value="RNA_pol_sigma70_r2"/>
</dbReference>
<evidence type="ECO:0000313" key="9">
    <source>
        <dbReference type="Proteomes" id="UP000322214"/>
    </source>
</evidence>
<dbReference type="Pfam" id="PF08281">
    <property type="entry name" value="Sigma70_r4_2"/>
    <property type="match status" value="1"/>
</dbReference>
<dbReference type="InterPro" id="IPR014284">
    <property type="entry name" value="RNA_pol_sigma-70_dom"/>
</dbReference>
<name>A0A5B9PE39_9BACT</name>
<dbReference type="InterPro" id="IPR013324">
    <property type="entry name" value="RNA_pol_sigma_r3/r4-like"/>
</dbReference>
<dbReference type="RefSeq" id="WP_075083292.1">
    <property type="nucleotide sequence ID" value="NZ_CP042912.1"/>
</dbReference>
<dbReference type="GO" id="GO:0006352">
    <property type="term" value="P:DNA-templated transcription initiation"/>
    <property type="evidence" value="ECO:0007669"/>
    <property type="project" value="InterPro"/>
</dbReference>
<accession>A0A5B9PE39</accession>
<dbReference type="Pfam" id="PF04542">
    <property type="entry name" value="Sigma70_r2"/>
    <property type="match status" value="1"/>
</dbReference>
<protein>
    <submittedName>
        <fullName evidence="8">ECF RNA polymerase sigma factor SigR</fullName>
    </submittedName>
</protein>
<gene>
    <name evidence="8" type="primary">sigR</name>
    <name evidence="8" type="ORF">MFFC18_30980</name>
</gene>
<dbReference type="InterPro" id="IPR036388">
    <property type="entry name" value="WH-like_DNA-bd_sf"/>
</dbReference>
<evidence type="ECO:0000256" key="2">
    <source>
        <dbReference type="ARBA" id="ARBA00023015"/>
    </source>
</evidence>
<evidence type="ECO:0000313" key="8">
    <source>
        <dbReference type="EMBL" id="QEG23202.1"/>
    </source>
</evidence>
<dbReference type="InterPro" id="IPR013325">
    <property type="entry name" value="RNA_pol_sigma_r2"/>
</dbReference>
<evidence type="ECO:0000256" key="4">
    <source>
        <dbReference type="ARBA" id="ARBA00023125"/>
    </source>
</evidence>
<dbReference type="OrthoDB" id="273082at2"/>
<evidence type="ECO:0000256" key="5">
    <source>
        <dbReference type="ARBA" id="ARBA00023163"/>
    </source>
</evidence>
<dbReference type="GO" id="GO:0016987">
    <property type="term" value="F:sigma factor activity"/>
    <property type="evidence" value="ECO:0007669"/>
    <property type="project" value="UniProtKB-KW"/>
</dbReference>
<dbReference type="STRING" id="980251.GCA_001642875_00494"/>
<dbReference type="Proteomes" id="UP000322214">
    <property type="component" value="Chromosome"/>
</dbReference>
<feature type="domain" description="RNA polymerase sigma factor 70 region 4 type 2" evidence="7">
    <location>
        <begin position="106"/>
        <end position="157"/>
    </location>
</feature>